<name>A0A7E4ZSV4_PANRE</name>
<proteinExistence type="predicted"/>
<reference evidence="2" key="1">
    <citation type="journal article" date="2013" name="Genetics">
        <title>The draft genome and transcriptome of Panagrellus redivivus are shaped by the harsh demands of a free-living lifestyle.</title>
        <authorList>
            <person name="Srinivasan J."/>
            <person name="Dillman A.R."/>
            <person name="Macchietto M.G."/>
            <person name="Heikkinen L."/>
            <person name="Lakso M."/>
            <person name="Fracchia K.M."/>
            <person name="Antoshechkin I."/>
            <person name="Mortazavi A."/>
            <person name="Wong G."/>
            <person name="Sternberg P.W."/>
        </authorList>
    </citation>
    <scope>NUCLEOTIDE SEQUENCE [LARGE SCALE GENOMIC DNA]</scope>
    <source>
        <strain evidence="2">MT8872</strain>
    </source>
</reference>
<evidence type="ECO:0000256" key="1">
    <source>
        <dbReference type="SAM" id="MobiDB-lite"/>
    </source>
</evidence>
<evidence type="ECO:0000313" key="2">
    <source>
        <dbReference type="Proteomes" id="UP000492821"/>
    </source>
</evidence>
<organism evidence="2 3">
    <name type="scientific">Panagrellus redivivus</name>
    <name type="common">Microworm</name>
    <dbReference type="NCBI Taxonomy" id="6233"/>
    <lineage>
        <taxon>Eukaryota</taxon>
        <taxon>Metazoa</taxon>
        <taxon>Ecdysozoa</taxon>
        <taxon>Nematoda</taxon>
        <taxon>Chromadorea</taxon>
        <taxon>Rhabditida</taxon>
        <taxon>Tylenchina</taxon>
        <taxon>Panagrolaimomorpha</taxon>
        <taxon>Panagrolaimoidea</taxon>
        <taxon>Panagrolaimidae</taxon>
        <taxon>Panagrellus</taxon>
    </lineage>
</organism>
<dbReference type="SUPFAM" id="SSF56672">
    <property type="entry name" value="DNA/RNA polymerases"/>
    <property type="match status" value="1"/>
</dbReference>
<dbReference type="Gene3D" id="3.10.10.10">
    <property type="entry name" value="HIV Type 1 Reverse Transcriptase, subunit A, domain 1"/>
    <property type="match status" value="1"/>
</dbReference>
<dbReference type="InterPro" id="IPR043128">
    <property type="entry name" value="Rev_trsase/Diguanyl_cyclase"/>
</dbReference>
<reference evidence="3" key="2">
    <citation type="submission" date="2020-10" db="UniProtKB">
        <authorList>
            <consortium name="WormBaseParasite"/>
        </authorList>
    </citation>
    <scope>IDENTIFICATION</scope>
</reference>
<feature type="region of interest" description="Disordered" evidence="1">
    <location>
        <begin position="209"/>
        <end position="246"/>
    </location>
</feature>
<dbReference type="PANTHER" id="PTHR33050:SF7">
    <property type="entry name" value="RIBONUCLEASE H"/>
    <property type="match status" value="1"/>
</dbReference>
<dbReference type="AlphaFoldDB" id="A0A7E4ZSV4"/>
<dbReference type="Proteomes" id="UP000492821">
    <property type="component" value="Unassembled WGS sequence"/>
</dbReference>
<dbReference type="InterPro" id="IPR052055">
    <property type="entry name" value="Hepadnavirus_pol/RT"/>
</dbReference>
<feature type="region of interest" description="Disordered" evidence="1">
    <location>
        <begin position="1"/>
        <end position="24"/>
    </location>
</feature>
<evidence type="ECO:0000313" key="3">
    <source>
        <dbReference type="WBParaSite" id="Pan_g15181.t1"/>
    </source>
</evidence>
<feature type="region of interest" description="Disordered" evidence="1">
    <location>
        <begin position="50"/>
        <end position="90"/>
    </location>
</feature>
<accession>A0A7E4ZSV4</accession>
<dbReference type="Gene3D" id="3.30.70.270">
    <property type="match status" value="1"/>
</dbReference>
<dbReference type="PANTHER" id="PTHR33050">
    <property type="entry name" value="REVERSE TRANSCRIPTASE DOMAIN-CONTAINING PROTEIN"/>
    <property type="match status" value="1"/>
</dbReference>
<feature type="compositionally biased region" description="Basic and acidic residues" evidence="1">
    <location>
        <begin position="61"/>
        <end position="90"/>
    </location>
</feature>
<keyword evidence="2" id="KW-1185">Reference proteome</keyword>
<dbReference type="InterPro" id="IPR043502">
    <property type="entry name" value="DNA/RNA_pol_sf"/>
</dbReference>
<dbReference type="WBParaSite" id="Pan_g15181.t1">
    <property type="protein sequence ID" value="Pan_g15181.t1"/>
    <property type="gene ID" value="Pan_g15181"/>
</dbReference>
<protein>
    <submittedName>
        <fullName evidence="3">Reverse transcriptase domain-containing protein</fullName>
    </submittedName>
</protein>
<sequence>MSEPERSNTPPSDDEDELERKLAEKEKLLKSEKKALLQARIEATIRQTAELTQAKGSELNAAKEKEKKHEEEKIAKAGTKRKTEEETKDNPVTEARLKKLIAEAQMSGGNFSHTFANRTSRMAANFAKEIMALANNVEDGEQIMTKAKGFYYKLVLMADNPSADKMFESFEAQAELTGTPVASIIQVSELIWRCDKDMHEEVFDYRLMPHSSHSPRSKSRSLDSTSAPTRPNATATPVRATTAGSATATAISLPPARRLSEANSGAVSLISPDSMNSNEDSKVPQAGTLSSHLDYWLNNVFVFEFVLSIIKEGYRLVWRGTQRPQFRLKNARSALAQADIVTKEIQTLLKTGAAVPAAESEVECVSPLMLVPNNGKHRLVLNLSQLNEHLITHEFKLEDVDTLKGMIEVGSFGGKADMTKGYHHILMAEEDTKFLGFEWNGSLFKMRALPFGLSPHCGSASLTGLALCDQ</sequence>